<dbReference type="AlphaFoldDB" id="A0A9E7R861"/>
<dbReference type="RefSeq" id="WP_260643539.1">
    <property type="nucleotide sequence ID" value="NZ_CP104003.1"/>
</dbReference>
<reference evidence="4" key="1">
    <citation type="submission" date="2022-09" db="EMBL/GenBank/DDBJ databases">
        <title>Diverse halophilic archaea isolated from saline environments.</title>
        <authorList>
            <person name="Cui H.-L."/>
        </authorList>
    </citation>
    <scope>NUCLEOTIDE SEQUENCE</scope>
    <source>
        <strain evidence="4">ZS-35-S2</strain>
    </source>
</reference>
<gene>
    <name evidence="4" type="ORF">N0B31_09055</name>
</gene>
<dbReference type="Proteomes" id="UP001057580">
    <property type="component" value="Chromosome"/>
</dbReference>
<keyword evidence="2" id="KW-1133">Transmembrane helix</keyword>
<dbReference type="KEGG" id="ssai:N0B31_09055"/>
<evidence type="ECO:0000256" key="2">
    <source>
        <dbReference type="SAM" id="Phobius"/>
    </source>
</evidence>
<evidence type="ECO:0000259" key="3">
    <source>
        <dbReference type="Pfam" id="PF24035"/>
    </source>
</evidence>
<keyword evidence="2" id="KW-0812">Transmembrane</keyword>
<keyword evidence="2" id="KW-0472">Membrane</keyword>
<feature type="domain" description="DUF7344" evidence="3">
    <location>
        <begin position="29"/>
        <end position="104"/>
    </location>
</feature>
<feature type="transmembrane region" description="Helical" evidence="2">
    <location>
        <begin position="156"/>
        <end position="179"/>
    </location>
</feature>
<evidence type="ECO:0000313" key="4">
    <source>
        <dbReference type="EMBL" id="UWM56425.1"/>
    </source>
</evidence>
<dbReference type="EMBL" id="CP104003">
    <property type="protein sequence ID" value="UWM56425.1"/>
    <property type="molecule type" value="Genomic_DNA"/>
</dbReference>
<accession>A0A9E7R861</accession>
<protein>
    <recommendedName>
        <fullName evidence="3">DUF7344 domain-containing protein</fullName>
    </recommendedName>
</protein>
<dbReference type="InterPro" id="IPR055768">
    <property type="entry name" value="DUF7344"/>
</dbReference>
<feature type="region of interest" description="Disordered" evidence="1">
    <location>
        <begin position="1"/>
        <end position="25"/>
    </location>
</feature>
<sequence length="197" mass="21796">MSTTKSQSVGPKPDSQPEEPDGIDRDELFHILRNRRRRFALHHLKHREGAVDVGNLATQVAAWENEVSVEEVTSKQRRRVYNALQQTHVPELEETGVVEVERREVELTDRADELDIYLEVVPGADIPWSEYYLALGGVSLAVLVAVALGVTPFGALSGVGVGIFAVVAFLVSAAANYYYQHESLLGGHERPPELRGE</sequence>
<dbReference type="GeneID" id="74942567"/>
<evidence type="ECO:0000313" key="5">
    <source>
        <dbReference type="Proteomes" id="UP001057580"/>
    </source>
</evidence>
<keyword evidence="5" id="KW-1185">Reference proteome</keyword>
<dbReference type="Pfam" id="PF24035">
    <property type="entry name" value="DUF7344"/>
    <property type="match status" value="1"/>
</dbReference>
<name>A0A9E7R861_9EURY</name>
<proteinExistence type="predicted"/>
<feature type="transmembrane region" description="Helical" evidence="2">
    <location>
        <begin position="131"/>
        <end position="150"/>
    </location>
</feature>
<evidence type="ECO:0000256" key="1">
    <source>
        <dbReference type="SAM" id="MobiDB-lite"/>
    </source>
</evidence>
<organism evidence="4 5">
    <name type="scientific">Salinirubellus salinus</name>
    <dbReference type="NCBI Taxonomy" id="1364945"/>
    <lineage>
        <taxon>Archaea</taxon>
        <taxon>Methanobacteriati</taxon>
        <taxon>Methanobacteriota</taxon>
        <taxon>Stenosarchaea group</taxon>
        <taxon>Halobacteria</taxon>
        <taxon>Halobacteriales</taxon>
        <taxon>Natronomonadaceae</taxon>
        <taxon>Salinirubellus</taxon>
    </lineage>
</organism>